<protein>
    <submittedName>
        <fullName evidence="9">Pilus assembly protein</fullName>
    </submittedName>
</protein>
<comment type="similarity">
    <text evidence="2">Belongs to the PilY1 family.</text>
</comment>
<dbReference type="InterPro" id="IPR008707">
    <property type="entry name" value="B-propeller_PilY1"/>
</dbReference>
<dbReference type="Proteomes" id="UP001595692">
    <property type="component" value="Unassembled WGS sequence"/>
</dbReference>
<dbReference type="RefSeq" id="WP_377154184.1">
    <property type="nucleotide sequence ID" value="NZ_JBHSAF010000015.1"/>
</dbReference>
<dbReference type="Pfam" id="PF05567">
    <property type="entry name" value="T4P_PilY1"/>
    <property type="match status" value="1"/>
</dbReference>
<keyword evidence="3" id="KW-1029">Fimbrium biogenesis</keyword>
<dbReference type="SUPFAM" id="SSF50998">
    <property type="entry name" value="Quinoprotein alcohol dehydrogenase-like"/>
    <property type="match status" value="1"/>
</dbReference>
<keyword evidence="4" id="KW-0479">Metal-binding</keyword>
<evidence type="ECO:0000256" key="4">
    <source>
        <dbReference type="ARBA" id="ARBA00022723"/>
    </source>
</evidence>
<reference evidence="10" key="1">
    <citation type="journal article" date="2019" name="Int. J. Syst. Evol. Microbiol.">
        <title>The Global Catalogue of Microorganisms (GCM) 10K type strain sequencing project: providing services to taxonomists for standard genome sequencing and annotation.</title>
        <authorList>
            <consortium name="The Broad Institute Genomics Platform"/>
            <consortium name="The Broad Institute Genome Sequencing Center for Infectious Disease"/>
            <person name="Wu L."/>
            <person name="Ma J."/>
        </authorList>
    </citation>
    <scope>NUCLEOTIDE SEQUENCE [LARGE SCALE GENOMIC DNA]</scope>
    <source>
        <strain evidence="10">CCUG 54939</strain>
    </source>
</reference>
<evidence type="ECO:0000256" key="2">
    <source>
        <dbReference type="ARBA" id="ARBA00008387"/>
    </source>
</evidence>
<evidence type="ECO:0000256" key="3">
    <source>
        <dbReference type="ARBA" id="ARBA00022558"/>
    </source>
</evidence>
<evidence type="ECO:0000256" key="7">
    <source>
        <dbReference type="SAM" id="SignalP"/>
    </source>
</evidence>
<feature type="signal peptide" evidence="7">
    <location>
        <begin position="1"/>
        <end position="23"/>
    </location>
</feature>
<evidence type="ECO:0000313" key="9">
    <source>
        <dbReference type="EMBL" id="MFC3914809.1"/>
    </source>
</evidence>
<gene>
    <name evidence="9" type="ORF">ACFOSS_15275</name>
</gene>
<keyword evidence="10" id="KW-1185">Reference proteome</keyword>
<comment type="subcellular location">
    <subcellularLocation>
        <location evidence="1">Fimbrium</location>
    </subcellularLocation>
</comment>
<dbReference type="InterPro" id="IPR011047">
    <property type="entry name" value="Quinoprotein_ADH-like_sf"/>
</dbReference>
<organism evidence="9 10">
    <name type="scientific">Pseudaeromonas sharmana</name>
    <dbReference type="NCBI Taxonomy" id="328412"/>
    <lineage>
        <taxon>Bacteria</taxon>
        <taxon>Pseudomonadati</taxon>
        <taxon>Pseudomonadota</taxon>
        <taxon>Gammaproteobacteria</taxon>
        <taxon>Aeromonadales</taxon>
        <taxon>Aeromonadaceae</taxon>
        <taxon>Pseudaeromonas</taxon>
    </lineage>
</organism>
<keyword evidence="7" id="KW-0732">Signal</keyword>
<sequence>MKRITGWLSAAALLLATPLTSVGANLSLPDAPLFVPGQNIAPLVMLVMGRDHTLYYEAYNDATDLDGDDVLDTYFRPVANEDGAAIRYYGYFDIDKCYKYESNIFVPTGITSSGKCKTEGGGGRWSGNFLNYLTTSRVDALRKVLYGGMRQSDSSNTPVLERAYIPQDAHSWGKTWNPKFMNTSAKGNLLLSDYSDLDDSYGYLFANTTLMGSTNSESSTNPPLLRVLKLTSNMALTSESLSSVTTLYYSGSTNSWGKTAMTSLGNGKWQINVTLNGSSSFKFYANPTISRNGNVGNDGTWLGDSSSMPDGIAETNSSNIESSLSGSKWIIFNANTYRYTISDTAETASSFNPLTDARYLVWNWLSKESPVAGSTMVLGSGTVSVAPTDYNVRVRVCASGLLESNCKAYTSGSGSSTNYFPVGLLQNYGEGDAPKMYFGLLTGSYKNNTQGGVLRAKIGKIDDEVVPTTGKFKTRTGATNGPGIIATLNKLRVTQFNTSRNYSNCGWVTTRAINNGECTSWGNPIAEMLYESLRYFAGAKTPSSAFTVGSGDELSLPEDSWDDPFALTDGQGQPQCAKPVNLVISDVGTSYDSDQLPGSAFASYSGNLPTNMAGLNVSTWTQTISSHEGVNGKLFFIGQVLGQDNAGIPSAKNISTLAGIRGLAPMEPTKQGSYYAAGLAYYGHQTDVNPRSGSQKPQTVVVAMASHLPQIKIRASGKVITLIPFAKSVGGDQISSAQTAFQPTNTIVDFYVQSISETEGLFRVNYEDVEQGADHDMDMIVRYHYKVLDNGQLSITLSSEYAAGGIKQHAGYVISGTTADGVYLDVRDQDTGASSDVAYYLDTALATDAPYPNNARNLSSNTTALPLERTRTFSVNTSSTASTADYLPSPLWYAAKWGSFVDVNGNGVPDTTEWDEDGDGEPDNYFLVTNANNLESQLQSALDGVSDLARSATSVSYTSSELTSDSQAFIATFEAKDWSGDLIAYPISSGVMQATPSWKANTVLTSQGESNRIIYTMDSDGSKRLFTAPTSLTGSSSGLSQAQITALLAGYPTNSATTYKLSYVQTLVNYLRGNRTYESDAYTVPGLGTAFRERNGLLGDNVHSSPAYGVSAGDGVKFVIFGANDGMVHVLNATTGREIFAYIPSTSYANLYSLASKDYNHKYFVDGTIKIVNATVGSTSKTIAVGTFGLGARGAWALDLTNLSDVSNSQSAAQSHLLWELTSSASTSIGFIPNAPAITSLGSGGNTTWLAIFGNGYNATDSNGEGALLVVNLLTGALEKTLLTGVKASNDPTGANRSNAVTEPVIADSNLDGVGDYLYSGDLFGNVWKVDITGSDLSSWKFITDIDGSTDGSTPKPLFKAVSREGTAQPITVRPSVARHPDSGLLVFVGTGKYVEASDTSVVSQPTQTVYGIWDKPGRTADFTRETMLEQTLENENTSVTPHQRETSKNLIDWSVHDGWYLDLYYDGSNNGERINYRILVTNSTAAITSMIPSDDICSGGGRGWYMEVDIYSGSNDGLVENSMELERLPSEPVYKYAVNSDGDYVAGKTIVIDGGEVVNTPTSIIKTGMASWQMLY</sequence>
<evidence type="ECO:0000313" key="10">
    <source>
        <dbReference type="Proteomes" id="UP001595692"/>
    </source>
</evidence>
<keyword evidence="6" id="KW-0281">Fimbrium</keyword>
<feature type="chain" id="PRO_5046084679" evidence="7">
    <location>
        <begin position="24"/>
        <end position="1577"/>
    </location>
</feature>
<feature type="domain" description="PilY1 beta-propeller" evidence="8">
    <location>
        <begin position="1119"/>
        <end position="1440"/>
    </location>
</feature>
<keyword evidence="5" id="KW-0106">Calcium</keyword>
<evidence type="ECO:0000256" key="6">
    <source>
        <dbReference type="ARBA" id="ARBA00023263"/>
    </source>
</evidence>
<evidence type="ECO:0000259" key="8">
    <source>
        <dbReference type="Pfam" id="PF05567"/>
    </source>
</evidence>
<comment type="caution">
    <text evidence="9">The sequence shown here is derived from an EMBL/GenBank/DDBJ whole genome shotgun (WGS) entry which is preliminary data.</text>
</comment>
<evidence type="ECO:0000256" key="1">
    <source>
        <dbReference type="ARBA" id="ARBA00004561"/>
    </source>
</evidence>
<accession>A0ABV8CSF6</accession>
<name>A0ABV8CSF6_9GAMM</name>
<proteinExistence type="inferred from homology"/>
<evidence type="ECO:0000256" key="5">
    <source>
        <dbReference type="ARBA" id="ARBA00022837"/>
    </source>
</evidence>
<dbReference type="EMBL" id="JBHSAF010000015">
    <property type="protein sequence ID" value="MFC3914809.1"/>
    <property type="molecule type" value="Genomic_DNA"/>
</dbReference>